<dbReference type="OrthoDB" id="290834at2759"/>
<evidence type="ECO:0000256" key="4">
    <source>
        <dbReference type="ARBA" id="ARBA00022771"/>
    </source>
</evidence>
<evidence type="ECO:0000256" key="6">
    <source>
        <dbReference type="ARBA" id="ARBA00022989"/>
    </source>
</evidence>
<organism evidence="11 12">
    <name type="scientific">Actinia tenebrosa</name>
    <name type="common">Australian red waratah sea anemone</name>
    <dbReference type="NCBI Taxonomy" id="6105"/>
    <lineage>
        <taxon>Eukaryota</taxon>
        <taxon>Metazoa</taxon>
        <taxon>Cnidaria</taxon>
        <taxon>Anthozoa</taxon>
        <taxon>Hexacorallia</taxon>
        <taxon>Actiniaria</taxon>
        <taxon>Actiniidae</taxon>
        <taxon>Actinia</taxon>
    </lineage>
</organism>
<keyword evidence="5" id="KW-0862">Zinc</keyword>
<dbReference type="SMART" id="SM00744">
    <property type="entry name" value="RINGv"/>
    <property type="match status" value="1"/>
</dbReference>
<dbReference type="GO" id="GO:0008270">
    <property type="term" value="F:zinc ion binding"/>
    <property type="evidence" value="ECO:0007669"/>
    <property type="project" value="UniProtKB-KW"/>
</dbReference>
<accession>A0A6P8HM38</accession>
<dbReference type="SMART" id="SM00184">
    <property type="entry name" value="RING"/>
    <property type="match status" value="1"/>
</dbReference>
<proteinExistence type="predicted"/>
<keyword evidence="4 8" id="KW-0863">Zinc-finger</keyword>
<dbReference type="PANTHER" id="PTHR46539">
    <property type="entry name" value="E3 UBIQUITIN-PROTEIN LIGASE ATL42"/>
    <property type="match status" value="1"/>
</dbReference>
<comment type="subcellular location">
    <subcellularLocation>
        <location evidence="1">Membrane</location>
    </subcellularLocation>
</comment>
<keyword evidence="11" id="KW-1185">Reference proteome</keyword>
<dbReference type="Pfam" id="PF13639">
    <property type="entry name" value="zf-RING_2"/>
    <property type="match status" value="1"/>
</dbReference>
<dbReference type="Gene3D" id="3.30.40.10">
    <property type="entry name" value="Zinc/RING finger domain, C3HC4 (zinc finger)"/>
    <property type="match status" value="1"/>
</dbReference>
<protein>
    <submittedName>
        <fullName evidence="12">RING finger protein 24-like</fullName>
    </submittedName>
</protein>
<feature type="transmembrane region" description="Helical" evidence="9">
    <location>
        <begin position="12"/>
        <end position="32"/>
    </location>
</feature>
<dbReference type="AlphaFoldDB" id="A0A6P8HM38"/>
<sequence length="142" mass="16345">MGIPEEIVFSLPVLLIGALVCGLCCTFCCYLIRSSRRSRDLLDSEDVEQPSREFPRGLIKVKYKSKWLKKSTLKDDMCTICLDDFKSREEINMCRCGHAYHHKCIMKWLEIRETCPICQHNVQTNTRSSERTPLLGASNVDV</sequence>
<name>A0A6P8HM38_ACTTE</name>
<evidence type="ECO:0000313" key="11">
    <source>
        <dbReference type="Proteomes" id="UP000515163"/>
    </source>
</evidence>
<evidence type="ECO:0000256" key="1">
    <source>
        <dbReference type="ARBA" id="ARBA00004370"/>
    </source>
</evidence>
<dbReference type="GO" id="GO:0016020">
    <property type="term" value="C:membrane"/>
    <property type="evidence" value="ECO:0007669"/>
    <property type="project" value="UniProtKB-SubCell"/>
</dbReference>
<evidence type="ECO:0000259" key="10">
    <source>
        <dbReference type="PROSITE" id="PS50089"/>
    </source>
</evidence>
<dbReference type="RefSeq" id="XP_031556063.1">
    <property type="nucleotide sequence ID" value="XM_031700203.1"/>
</dbReference>
<dbReference type="GeneID" id="116292847"/>
<dbReference type="InterPro" id="IPR013083">
    <property type="entry name" value="Znf_RING/FYVE/PHD"/>
</dbReference>
<feature type="domain" description="RING-type" evidence="10">
    <location>
        <begin position="78"/>
        <end position="119"/>
    </location>
</feature>
<dbReference type="Proteomes" id="UP000515163">
    <property type="component" value="Unplaced"/>
</dbReference>
<dbReference type="PROSITE" id="PS50089">
    <property type="entry name" value="ZF_RING_2"/>
    <property type="match status" value="1"/>
</dbReference>
<evidence type="ECO:0000256" key="2">
    <source>
        <dbReference type="ARBA" id="ARBA00022692"/>
    </source>
</evidence>
<evidence type="ECO:0000256" key="7">
    <source>
        <dbReference type="ARBA" id="ARBA00023136"/>
    </source>
</evidence>
<evidence type="ECO:0000256" key="9">
    <source>
        <dbReference type="SAM" id="Phobius"/>
    </source>
</evidence>
<keyword evidence="2 9" id="KW-0812">Transmembrane</keyword>
<dbReference type="KEGG" id="aten:116292847"/>
<keyword evidence="7 9" id="KW-0472">Membrane</keyword>
<gene>
    <name evidence="12" type="primary">LOC116292847</name>
</gene>
<evidence type="ECO:0000313" key="12">
    <source>
        <dbReference type="RefSeq" id="XP_031556063.1"/>
    </source>
</evidence>
<dbReference type="PANTHER" id="PTHR46539:SF1">
    <property type="entry name" value="E3 UBIQUITIN-PROTEIN LIGASE ATL42"/>
    <property type="match status" value="1"/>
</dbReference>
<reference evidence="12" key="1">
    <citation type="submission" date="2025-08" db="UniProtKB">
        <authorList>
            <consortium name="RefSeq"/>
        </authorList>
    </citation>
    <scope>IDENTIFICATION</scope>
    <source>
        <tissue evidence="12">Tentacle</tissue>
    </source>
</reference>
<evidence type="ECO:0000256" key="3">
    <source>
        <dbReference type="ARBA" id="ARBA00022723"/>
    </source>
</evidence>
<dbReference type="CDD" id="cd16469">
    <property type="entry name" value="RING-H2_RNF24-like"/>
    <property type="match status" value="1"/>
</dbReference>
<dbReference type="InParanoid" id="A0A6P8HM38"/>
<keyword evidence="6 9" id="KW-1133">Transmembrane helix</keyword>
<keyword evidence="3" id="KW-0479">Metal-binding</keyword>
<evidence type="ECO:0000256" key="5">
    <source>
        <dbReference type="ARBA" id="ARBA00022833"/>
    </source>
</evidence>
<evidence type="ECO:0000256" key="8">
    <source>
        <dbReference type="PROSITE-ProRule" id="PRU00175"/>
    </source>
</evidence>
<dbReference type="FunCoup" id="A0A6P8HM38">
    <property type="interactions" value="632"/>
</dbReference>
<dbReference type="InterPro" id="IPR001841">
    <property type="entry name" value="Znf_RING"/>
</dbReference>
<dbReference type="SUPFAM" id="SSF57850">
    <property type="entry name" value="RING/U-box"/>
    <property type="match status" value="1"/>
</dbReference>
<dbReference type="InterPro" id="IPR011016">
    <property type="entry name" value="Znf_RING-CH"/>
</dbReference>